<dbReference type="Proteomes" id="UP000291144">
    <property type="component" value="Unassembled WGS sequence"/>
</dbReference>
<feature type="transmembrane region" description="Helical" evidence="1">
    <location>
        <begin position="132"/>
        <end position="155"/>
    </location>
</feature>
<sequence>MRSLGKVLLVLVACLVELALFAGGAVLAFSGFADQNAARYDYKVGFKHPGDDCGNNELSVDVTTGDPLQCLSSGSGSLPGFSDEQQSEVVGLSKQLGEGGLTGAEQDQVQKRVDRIADSLPPDRRPQHPWLWGWKLGVLGLLAVLTALVAAGLVIDPD</sequence>
<keyword evidence="3" id="KW-1185">Reference proteome</keyword>
<keyword evidence="1" id="KW-0812">Transmembrane</keyword>
<keyword evidence="1" id="KW-1133">Transmembrane helix</keyword>
<dbReference type="RefSeq" id="WP_131353070.1">
    <property type="nucleotide sequence ID" value="NZ_SJKB01000002.1"/>
</dbReference>
<dbReference type="OrthoDB" id="3637318at2"/>
<reference evidence="2 3" key="1">
    <citation type="submission" date="2019-02" db="EMBL/GenBank/DDBJ databases">
        <title>Kribbella capetownensis sp. nov. and Kribbella speibonae sp. nov., isolated from soil.</title>
        <authorList>
            <person name="Curtis S.M."/>
            <person name="Norton I."/>
            <person name="Everest G.J."/>
            <person name="Meyers P.R."/>
        </authorList>
    </citation>
    <scope>NUCLEOTIDE SEQUENCE [LARGE SCALE GENOMIC DNA]</scope>
    <source>
        <strain evidence="2 3">NRRL B-24813</strain>
    </source>
</reference>
<comment type="caution">
    <text evidence="2">The sequence shown here is derived from an EMBL/GenBank/DDBJ whole genome shotgun (WGS) entry which is preliminary data.</text>
</comment>
<keyword evidence="1" id="KW-0472">Membrane</keyword>
<dbReference type="AlphaFoldDB" id="A0A4R0L712"/>
<proteinExistence type="predicted"/>
<dbReference type="EMBL" id="SJKB01000002">
    <property type="protein sequence ID" value="TCC64565.1"/>
    <property type="molecule type" value="Genomic_DNA"/>
</dbReference>
<evidence type="ECO:0000256" key="1">
    <source>
        <dbReference type="SAM" id="Phobius"/>
    </source>
</evidence>
<accession>A0A4R0L712</accession>
<name>A0A4R0L712_9ACTN</name>
<gene>
    <name evidence="2" type="ORF">E0H73_09275</name>
</gene>
<protein>
    <submittedName>
        <fullName evidence="2">Uncharacterized protein</fullName>
    </submittedName>
</protein>
<organism evidence="2 3">
    <name type="scientific">Kribbella pittospori</name>
    <dbReference type="NCBI Taxonomy" id="722689"/>
    <lineage>
        <taxon>Bacteria</taxon>
        <taxon>Bacillati</taxon>
        <taxon>Actinomycetota</taxon>
        <taxon>Actinomycetes</taxon>
        <taxon>Propionibacteriales</taxon>
        <taxon>Kribbellaceae</taxon>
        <taxon>Kribbella</taxon>
    </lineage>
</organism>
<evidence type="ECO:0000313" key="2">
    <source>
        <dbReference type="EMBL" id="TCC64565.1"/>
    </source>
</evidence>
<evidence type="ECO:0000313" key="3">
    <source>
        <dbReference type="Proteomes" id="UP000291144"/>
    </source>
</evidence>